<feature type="chain" id="PRO_5046008397" description="WD40-like Beta Propeller Repeat" evidence="1">
    <location>
        <begin position="24"/>
        <end position="295"/>
    </location>
</feature>
<keyword evidence="3" id="KW-1185">Reference proteome</keyword>
<keyword evidence="1" id="KW-0732">Signal</keyword>
<dbReference type="EMBL" id="JBHUHT010000028">
    <property type="protein sequence ID" value="MFD2097681.1"/>
    <property type="molecule type" value="Genomic_DNA"/>
</dbReference>
<evidence type="ECO:0008006" key="4">
    <source>
        <dbReference type="Google" id="ProtNLM"/>
    </source>
</evidence>
<accession>A0ABW4XQ38</accession>
<dbReference type="Proteomes" id="UP001597380">
    <property type="component" value="Unassembled WGS sequence"/>
</dbReference>
<dbReference type="Pfam" id="PF07676">
    <property type="entry name" value="PD40"/>
    <property type="match status" value="3"/>
</dbReference>
<dbReference type="InterPro" id="IPR011659">
    <property type="entry name" value="WD40"/>
</dbReference>
<evidence type="ECO:0000256" key="1">
    <source>
        <dbReference type="SAM" id="SignalP"/>
    </source>
</evidence>
<reference evidence="3" key="1">
    <citation type="journal article" date="2019" name="Int. J. Syst. Evol. Microbiol.">
        <title>The Global Catalogue of Microorganisms (GCM) 10K type strain sequencing project: providing services to taxonomists for standard genome sequencing and annotation.</title>
        <authorList>
            <consortium name="The Broad Institute Genomics Platform"/>
            <consortium name="The Broad Institute Genome Sequencing Center for Infectious Disease"/>
            <person name="Wu L."/>
            <person name="Ma J."/>
        </authorList>
    </citation>
    <scope>NUCLEOTIDE SEQUENCE [LARGE SCALE GENOMIC DNA]</scope>
    <source>
        <strain evidence="3">CGMCC 1.10992</strain>
    </source>
</reference>
<name>A0ABW4XQ38_9GAMM</name>
<dbReference type="InterPro" id="IPR011042">
    <property type="entry name" value="6-blade_b-propeller_TolB-like"/>
</dbReference>
<feature type="signal peptide" evidence="1">
    <location>
        <begin position="1"/>
        <end position="23"/>
    </location>
</feature>
<dbReference type="Gene3D" id="2.120.10.30">
    <property type="entry name" value="TolB, C-terminal domain"/>
    <property type="match status" value="1"/>
</dbReference>
<protein>
    <recommendedName>
        <fullName evidence="4">WD40-like Beta Propeller Repeat</fullName>
    </recommendedName>
</protein>
<organism evidence="2 3">
    <name type="scientific">Corallincola platygyrae</name>
    <dbReference type="NCBI Taxonomy" id="1193278"/>
    <lineage>
        <taxon>Bacteria</taxon>
        <taxon>Pseudomonadati</taxon>
        <taxon>Pseudomonadota</taxon>
        <taxon>Gammaproteobacteria</taxon>
        <taxon>Alteromonadales</taxon>
        <taxon>Psychromonadaceae</taxon>
        <taxon>Corallincola</taxon>
    </lineage>
</organism>
<proteinExistence type="predicted"/>
<dbReference type="SUPFAM" id="SSF82171">
    <property type="entry name" value="DPP6 N-terminal domain-like"/>
    <property type="match status" value="1"/>
</dbReference>
<evidence type="ECO:0000313" key="2">
    <source>
        <dbReference type="EMBL" id="MFD2097681.1"/>
    </source>
</evidence>
<sequence>MKRLHIFIALLVFVLSMASSGFAEDEYPVLEGPYLGQKPPGMVAEPFAPGVISKSGWELEGVFAPGMKEFYFTTGFNEKYERPTVIGFRQENDIWTKFMDFRRDGEVTFSPDGKRMYMAEGYRERIEGGWSERKSLGPMFDREDWGIMRLSVSAKGTYVFDDYKSNDVIRISKLKDGKRQEPTLLGPVVNTGKWTAHPFIAPDESYLIWDSEREGGFGDSDLYISFRQEDGSWGPAINMGEQVNSDKWDAYATVTPDGKYILFNRRIDDGSDSEKRNIDIYWVDAKIIETLRPKT</sequence>
<comment type="caution">
    <text evidence="2">The sequence shown here is derived from an EMBL/GenBank/DDBJ whole genome shotgun (WGS) entry which is preliminary data.</text>
</comment>
<dbReference type="RefSeq" id="WP_345341856.1">
    <property type="nucleotide sequence ID" value="NZ_BAABLI010000032.1"/>
</dbReference>
<gene>
    <name evidence="2" type="ORF">ACFSJ3_16955</name>
</gene>
<evidence type="ECO:0000313" key="3">
    <source>
        <dbReference type="Proteomes" id="UP001597380"/>
    </source>
</evidence>